<evidence type="ECO:0000313" key="2">
    <source>
        <dbReference type="Proteomes" id="UP001175228"/>
    </source>
</evidence>
<protein>
    <recommendedName>
        <fullName evidence="3">Kinesin light chain</fullName>
    </recommendedName>
</protein>
<evidence type="ECO:0000313" key="1">
    <source>
        <dbReference type="EMBL" id="KAK0478081.1"/>
    </source>
</evidence>
<dbReference type="InterPro" id="IPR011990">
    <property type="entry name" value="TPR-like_helical_dom_sf"/>
</dbReference>
<gene>
    <name evidence="1" type="ORF">EDD18DRAFT_1322645</name>
</gene>
<accession>A0AA39P5R7</accession>
<proteinExistence type="predicted"/>
<dbReference type="Pfam" id="PF13374">
    <property type="entry name" value="TPR_10"/>
    <property type="match status" value="1"/>
</dbReference>
<dbReference type="SUPFAM" id="SSF48452">
    <property type="entry name" value="TPR-like"/>
    <property type="match status" value="1"/>
</dbReference>
<organism evidence="1 2">
    <name type="scientific">Armillaria luteobubalina</name>
    <dbReference type="NCBI Taxonomy" id="153913"/>
    <lineage>
        <taxon>Eukaryota</taxon>
        <taxon>Fungi</taxon>
        <taxon>Dikarya</taxon>
        <taxon>Basidiomycota</taxon>
        <taxon>Agaricomycotina</taxon>
        <taxon>Agaricomycetes</taxon>
        <taxon>Agaricomycetidae</taxon>
        <taxon>Agaricales</taxon>
        <taxon>Marasmiineae</taxon>
        <taxon>Physalacriaceae</taxon>
        <taxon>Armillaria</taxon>
    </lineage>
</organism>
<evidence type="ECO:0008006" key="3">
    <source>
        <dbReference type="Google" id="ProtNLM"/>
    </source>
</evidence>
<sequence length="51" mass="5876">MADLASTYGWQGQLEKAERLQEETLKLRKELLGEHHPDTLKSMGNLASTYW</sequence>
<dbReference type="Proteomes" id="UP001175228">
    <property type="component" value="Unassembled WGS sequence"/>
</dbReference>
<dbReference type="AlphaFoldDB" id="A0AA39P5R7"/>
<comment type="caution">
    <text evidence="1">The sequence shown here is derived from an EMBL/GenBank/DDBJ whole genome shotgun (WGS) entry which is preliminary data.</text>
</comment>
<dbReference type="EMBL" id="JAUEPU010000097">
    <property type="protein sequence ID" value="KAK0478081.1"/>
    <property type="molecule type" value="Genomic_DNA"/>
</dbReference>
<dbReference type="Gene3D" id="1.25.40.10">
    <property type="entry name" value="Tetratricopeptide repeat domain"/>
    <property type="match status" value="1"/>
</dbReference>
<name>A0AA39P5R7_9AGAR</name>
<reference evidence="1" key="1">
    <citation type="submission" date="2023-06" db="EMBL/GenBank/DDBJ databases">
        <authorList>
            <consortium name="Lawrence Berkeley National Laboratory"/>
            <person name="Ahrendt S."/>
            <person name="Sahu N."/>
            <person name="Indic B."/>
            <person name="Wong-Bajracharya J."/>
            <person name="Merenyi Z."/>
            <person name="Ke H.-M."/>
            <person name="Monk M."/>
            <person name="Kocsube S."/>
            <person name="Drula E."/>
            <person name="Lipzen A."/>
            <person name="Balint B."/>
            <person name="Henrissat B."/>
            <person name="Andreopoulos B."/>
            <person name="Martin F.M."/>
            <person name="Harder C.B."/>
            <person name="Rigling D."/>
            <person name="Ford K.L."/>
            <person name="Foster G.D."/>
            <person name="Pangilinan J."/>
            <person name="Papanicolaou A."/>
            <person name="Barry K."/>
            <person name="LaButti K."/>
            <person name="Viragh M."/>
            <person name="Koriabine M."/>
            <person name="Yan M."/>
            <person name="Riley R."/>
            <person name="Champramary S."/>
            <person name="Plett K.L."/>
            <person name="Tsai I.J."/>
            <person name="Slot J."/>
            <person name="Sipos G."/>
            <person name="Plett J."/>
            <person name="Nagy L.G."/>
            <person name="Grigoriev I.V."/>
        </authorList>
    </citation>
    <scope>NUCLEOTIDE SEQUENCE</scope>
    <source>
        <strain evidence="1">HWK02</strain>
    </source>
</reference>
<keyword evidence="2" id="KW-1185">Reference proteome</keyword>